<keyword evidence="2" id="KW-1185">Reference proteome</keyword>
<accession>A0AC61RJ66</accession>
<comment type="caution">
    <text evidence="1">The sequence shown here is derived from an EMBL/GenBank/DDBJ whole genome shotgun (WGS) entry which is preliminary data.</text>
</comment>
<reference evidence="1" key="1">
    <citation type="submission" date="2019-04" db="EMBL/GenBank/DDBJ databases">
        <title>Microbes associate with the intestines of laboratory mice.</title>
        <authorList>
            <person name="Navarre W."/>
            <person name="Wong E."/>
            <person name="Huang K."/>
            <person name="Tropini C."/>
            <person name="Ng K."/>
            <person name="Yu B."/>
        </authorList>
    </citation>
    <scope>NUCLEOTIDE SEQUENCE</scope>
    <source>
        <strain evidence="1">NM04_E33</strain>
    </source>
</reference>
<proteinExistence type="predicted"/>
<gene>
    <name evidence="1" type="ORF">E5331_04820</name>
</gene>
<evidence type="ECO:0000313" key="2">
    <source>
        <dbReference type="Proteomes" id="UP000306319"/>
    </source>
</evidence>
<name>A0AC61RJ66_9BACT</name>
<dbReference type="EMBL" id="SRYB01000005">
    <property type="protein sequence ID" value="TGY79702.1"/>
    <property type="molecule type" value="Genomic_DNA"/>
</dbReference>
<dbReference type="Proteomes" id="UP000306319">
    <property type="component" value="Unassembled WGS sequence"/>
</dbReference>
<evidence type="ECO:0000313" key="1">
    <source>
        <dbReference type="EMBL" id="TGY79702.1"/>
    </source>
</evidence>
<organism evidence="1 2">
    <name type="scientific">Lepagella muris</name>
    <dbReference type="NCBI Taxonomy" id="3032870"/>
    <lineage>
        <taxon>Bacteria</taxon>
        <taxon>Pseudomonadati</taxon>
        <taxon>Bacteroidota</taxon>
        <taxon>Bacteroidia</taxon>
        <taxon>Bacteroidales</taxon>
        <taxon>Muribaculaceae</taxon>
        <taxon>Lepagella</taxon>
    </lineage>
</organism>
<protein>
    <submittedName>
        <fullName evidence="1">Uncharacterized protein</fullName>
    </submittedName>
</protein>
<sequence length="538" mass="61334">MRFRMIMTGVMAIAAVTSCHADPPKGFEEFRRGLLDNFNSFKSRILEHYNDFLAGEWHEYESLEADMRYTQPKPESMPSAVEIVAEEATDQQKEMLFSLGFSNPDFKAGLNPEDRRKTPESLEWLRNAVALYKASTPADSVKTDGNVEKVSRGDIMTCEGLVEDYDGEIFNFYGMKFALPRFDFSIRDSISQTVDYANQWTELSDADVASEVAPALANLQKVSGLSDYLLFEMMMAWLDQKFPQANDASKMSAAHYLLANMGFGVRIAMDKEGTPFMLLPFDEQVYGRAYFKMAKNYYVFSMPGKEQVKSIGLRTPQLPNNADLGKSLNLRMDGLTLPFKPYHYFFKYGNLKIEGDMNENVIPMLYRYPQMATGGFAASMISPEVREDVVRQIKRQLGDMDPLQAADKLLAMIQFGFPYATDDNFHGFEKPYFFEEILYYPKSDCEDRAVFYSYLVWNAFGIETDLIAYPYHEATAIRADNVWGGDAHYTEGDKKFYISDPTFVGAPTGQCMPQFMEVKPTIDLRYTKVADMDTIQSE</sequence>